<accession>A0AAD9HJ36</accession>
<dbReference type="AlphaFoldDB" id="A0AAD9HJ36"/>
<protein>
    <submittedName>
        <fullName evidence="2">Uncharacterized protein</fullName>
    </submittedName>
</protein>
<dbReference type="InterPro" id="IPR013785">
    <property type="entry name" value="Aldolase_TIM"/>
</dbReference>
<feature type="region of interest" description="Disordered" evidence="1">
    <location>
        <begin position="1"/>
        <end position="25"/>
    </location>
</feature>
<reference evidence="2" key="1">
    <citation type="submission" date="2021-06" db="EMBL/GenBank/DDBJ databases">
        <title>Comparative genomics, transcriptomics and evolutionary studies reveal genomic signatures of adaptation to plant cell wall in hemibiotrophic fungi.</title>
        <authorList>
            <consortium name="DOE Joint Genome Institute"/>
            <person name="Baroncelli R."/>
            <person name="Diaz J.F."/>
            <person name="Benocci T."/>
            <person name="Peng M."/>
            <person name="Battaglia E."/>
            <person name="Haridas S."/>
            <person name="Andreopoulos W."/>
            <person name="Labutti K."/>
            <person name="Pangilinan J."/>
            <person name="Floch G.L."/>
            <person name="Makela M.R."/>
            <person name="Henrissat B."/>
            <person name="Grigoriev I.V."/>
            <person name="Crouch J.A."/>
            <person name="De Vries R.P."/>
            <person name="Sukno S.A."/>
            <person name="Thon M.R."/>
        </authorList>
    </citation>
    <scope>NUCLEOTIDE SEQUENCE</scope>
    <source>
        <strain evidence="2">MAFF235873</strain>
    </source>
</reference>
<comment type="caution">
    <text evidence="2">The sequence shown here is derived from an EMBL/GenBank/DDBJ whole genome shotgun (WGS) entry which is preliminary data.</text>
</comment>
<proteinExistence type="predicted"/>
<evidence type="ECO:0000256" key="1">
    <source>
        <dbReference type="SAM" id="MobiDB-lite"/>
    </source>
</evidence>
<dbReference type="Gene3D" id="3.20.20.70">
    <property type="entry name" value="Aldolase class I"/>
    <property type="match status" value="1"/>
</dbReference>
<organism evidence="2 3">
    <name type="scientific">Colletotrichum zoysiae</name>
    <dbReference type="NCBI Taxonomy" id="1216348"/>
    <lineage>
        <taxon>Eukaryota</taxon>
        <taxon>Fungi</taxon>
        <taxon>Dikarya</taxon>
        <taxon>Ascomycota</taxon>
        <taxon>Pezizomycotina</taxon>
        <taxon>Sordariomycetes</taxon>
        <taxon>Hypocreomycetidae</taxon>
        <taxon>Glomerellales</taxon>
        <taxon>Glomerellaceae</taxon>
        <taxon>Colletotrichum</taxon>
        <taxon>Colletotrichum graminicola species complex</taxon>
    </lineage>
</organism>
<dbReference type="Proteomes" id="UP001232148">
    <property type="component" value="Unassembled WGS sequence"/>
</dbReference>
<evidence type="ECO:0000313" key="2">
    <source>
        <dbReference type="EMBL" id="KAK2030076.1"/>
    </source>
</evidence>
<dbReference type="EMBL" id="MU842856">
    <property type="protein sequence ID" value="KAK2030076.1"/>
    <property type="molecule type" value="Genomic_DNA"/>
</dbReference>
<sequence length="125" mass="14321">MGYSDATEFGPSPVDDMTSTRGGYEGSLVRLRGDRRRRYGFVKRVIDYVKHHNPPDTTGRRRGREERYRFVWNAHPAQDRAIQCSLCVWDHAHAEARGNETGHSWRMLLGGDNNQAWNQGSWGGC</sequence>
<evidence type="ECO:0000313" key="3">
    <source>
        <dbReference type="Proteomes" id="UP001232148"/>
    </source>
</evidence>
<gene>
    <name evidence="2" type="ORF">LX32DRAFT_682111</name>
</gene>
<name>A0AAD9HJ36_9PEZI</name>
<keyword evidence="3" id="KW-1185">Reference proteome</keyword>